<dbReference type="EMBL" id="MWBO01000008">
    <property type="protein sequence ID" value="OQA53199.1"/>
    <property type="molecule type" value="Genomic_DNA"/>
</dbReference>
<gene>
    <name evidence="2" type="ORF">BWY43_00126</name>
</gene>
<keyword evidence="1" id="KW-0472">Membrane</keyword>
<keyword evidence="1" id="KW-0812">Transmembrane</keyword>
<dbReference type="InterPro" id="IPR049500">
    <property type="entry name" value="Peptidase_M50B-like"/>
</dbReference>
<feature type="transmembrane region" description="Helical" evidence="1">
    <location>
        <begin position="12"/>
        <end position="30"/>
    </location>
</feature>
<feature type="transmembrane region" description="Helical" evidence="1">
    <location>
        <begin position="181"/>
        <end position="203"/>
    </location>
</feature>
<feature type="transmembrane region" description="Helical" evidence="1">
    <location>
        <begin position="123"/>
        <end position="140"/>
    </location>
</feature>
<protein>
    <recommendedName>
        <fullName evidence="3">Peptidase family M50</fullName>
    </recommendedName>
</protein>
<reference evidence="2" key="1">
    <citation type="submission" date="2017-02" db="EMBL/GenBank/DDBJ databases">
        <title>Delving into the versatile metabolic prowess of the omnipresent phylum Bacteroidetes.</title>
        <authorList>
            <person name="Nobu M.K."/>
            <person name="Mei R."/>
            <person name="Narihiro T."/>
            <person name="Kuroda K."/>
            <person name="Liu W.-T."/>
        </authorList>
    </citation>
    <scope>NUCLEOTIDE SEQUENCE</scope>
    <source>
        <strain evidence="2">ADurb.Bin280</strain>
    </source>
</reference>
<dbReference type="Pfam" id="PF13398">
    <property type="entry name" value="Peptidase_M50B"/>
    <property type="match status" value="1"/>
</dbReference>
<feature type="transmembrane region" description="Helical" evidence="1">
    <location>
        <begin position="93"/>
        <end position="111"/>
    </location>
</feature>
<evidence type="ECO:0000313" key="2">
    <source>
        <dbReference type="EMBL" id="OQA53199.1"/>
    </source>
</evidence>
<accession>A0A1V5SF84</accession>
<organism evidence="2">
    <name type="scientific">candidate division WS2 bacterium ADurb.Bin280</name>
    <dbReference type="NCBI Taxonomy" id="1852829"/>
    <lineage>
        <taxon>Bacteria</taxon>
        <taxon>candidate division WS2</taxon>
    </lineage>
</organism>
<proteinExistence type="predicted"/>
<dbReference type="AlphaFoldDB" id="A0A1V5SF84"/>
<comment type="caution">
    <text evidence="2">The sequence shown here is derived from an EMBL/GenBank/DDBJ whole genome shotgun (WGS) entry which is preliminary data.</text>
</comment>
<sequence length="211" mass="23942">MMPLLYWAKSNLFISAPLLLLLFVFLRELLLRSTRGNKALFNVLLFPGVVVHELSHAGACLLLGAKIVDIDLFTYGGGKVVYRFKRGHLYKNFFISSAPLIIGILILYLIASSFLGPFAQEKNLALIALLFYFALSLTITMMPSAQDFKNSYLAYILLFVIIFFASYLFREKLIYADKVITFLLLANAVIVTALIISFFYRLVRSLVIFKK</sequence>
<feature type="transmembrane region" description="Helical" evidence="1">
    <location>
        <begin position="152"/>
        <end position="169"/>
    </location>
</feature>
<name>A0A1V5SF84_9BACT</name>
<evidence type="ECO:0000256" key="1">
    <source>
        <dbReference type="SAM" id="Phobius"/>
    </source>
</evidence>
<dbReference type="Proteomes" id="UP000485367">
    <property type="component" value="Unassembled WGS sequence"/>
</dbReference>
<keyword evidence="1" id="KW-1133">Transmembrane helix</keyword>
<evidence type="ECO:0008006" key="3">
    <source>
        <dbReference type="Google" id="ProtNLM"/>
    </source>
</evidence>